<comment type="caution">
    <text evidence="1">The sequence shown here is derived from an EMBL/GenBank/DDBJ whole genome shotgun (WGS) entry which is preliminary data.</text>
</comment>
<dbReference type="AlphaFoldDB" id="A0A8H6SFB4"/>
<proteinExistence type="predicted"/>
<accession>A0A8H6SFB4</accession>
<evidence type="ECO:0000313" key="2">
    <source>
        <dbReference type="Proteomes" id="UP000636479"/>
    </source>
</evidence>
<keyword evidence="2" id="KW-1185">Reference proteome</keyword>
<sequence>MKALKKVKKSLHAILPPNNLKATARVVPGPELTVSMLHAAVQDDVHDTKMLSRCGRDQSQAPIHVLPAEVLADIFMEVCVKAVQPLEYSFFECSEVCVHWRQIALGMPLLWSKVNFCSPTWVQTCLRRSKSSPLIVECHLSHFIISRRQMTIHQRIAAVLEFAPERIKEVFLYGHFPHESLTRALRGRFPVLAKMSITQIINEAYSTPTGSEREPLYPSLQFLELDSPLSLLYHTGPRLRNLILDCYLENALFYALSATTQLETLIISRLSNPYSQDELLLVAQPIILPHLRYLAIRASHPAVNPVAAELLPLLTLPKLVRCSIEYWDPPDSIGSRLDIVLRSHFSAPAAGTHLRFHGERFASGPGLGGKNVDISFRFPSQDTDNSLNDREVIFAWHASEYPLALTAFSSILPSHHGDDNIANGNSKRTLNRVWRSVGTMYLDSWTPSSEGETRVWMNILSSLPALHSIKLRRQTQEGVDRWRELVTSIPGGDGVALDTTTSEAATEWEGFKEISGMKAMW</sequence>
<dbReference type="GeneID" id="59347197"/>
<gene>
    <name evidence="1" type="ORF">MIND_00800200</name>
</gene>
<dbReference type="Gene3D" id="1.20.1280.50">
    <property type="match status" value="1"/>
</dbReference>
<dbReference type="EMBL" id="JACAZF010000007">
    <property type="protein sequence ID" value="KAF7298535.1"/>
    <property type="molecule type" value="Genomic_DNA"/>
</dbReference>
<name>A0A8H6SFB4_9AGAR</name>
<dbReference type="RefSeq" id="XP_037217923.1">
    <property type="nucleotide sequence ID" value="XM_037364681.1"/>
</dbReference>
<evidence type="ECO:0000313" key="1">
    <source>
        <dbReference type="EMBL" id="KAF7298535.1"/>
    </source>
</evidence>
<protein>
    <submittedName>
        <fullName evidence="1">F-box domain-containing protein</fullName>
    </submittedName>
</protein>
<reference evidence="1" key="1">
    <citation type="submission" date="2020-05" db="EMBL/GenBank/DDBJ databases">
        <title>Mycena genomes resolve the evolution of fungal bioluminescence.</title>
        <authorList>
            <person name="Tsai I.J."/>
        </authorList>
    </citation>
    <scope>NUCLEOTIDE SEQUENCE</scope>
    <source>
        <strain evidence="1">171206Taipei</strain>
    </source>
</reference>
<dbReference type="Proteomes" id="UP000636479">
    <property type="component" value="Unassembled WGS sequence"/>
</dbReference>
<dbReference type="OrthoDB" id="3052955at2759"/>
<organism evidence="1 2">
    <name type="scientific">Mycena indigotica</name>
    <dbReference type="NCBI Taxonomy" id="2126181"/>
    <lineage>
        <taxon>Eukaryota</taxon>
        <taxon>Fungi</taxon>
        <taxon>Dikarya</taxon>
        <taxon>Basidiomycota</taxon>
        <taxon>Agaricomycotina</taxon>
        <taxon>Agaricomycetes</taxon>
        <taxon>Agaricomycetidae</taxon>
        <taxon>Agaricales</taxon>
        <taxon>Marasmiineae</taxon>
        <taxon>Mycenaceae</taxon>
        <taxon>Mycena</taxon>
    </lineage>
</organism>